<dbReference type="Proteomes" id="UP000220768">
    <property type="component" value="Unassembled WGS sequence"/>
</dbReference>
<name>A0A2A6J6C5_9HYPH</name>
<protein>
    <submittedName>
        <fullName evidence="1">Uncharacterized protein</fullName>
    </submittedName>
</protein>
<comment type="caution">
    <text evidence="1">The sequence shown here is derived from an EMBL/GenBank/DDBJ whole genome shotgun (WGS) entry which is preliminary data.</text>
</comment>
<reference evidence="1 2" key="1">
    <citation type="submission" date="2017-09" db="EMBL/GenBank/DDBJ databases">
        <title>Comparative genomics of rhizobia isolated from Phaseolus vulgaris in China.</title>
        <authorList>
            <person name="Tong W."/>
        </authorList>
    </citation>
    <scope>NUCLEOTIDE SEQUENCE [LARGE SCALE GENOMIC DNA]</scope>
    <source>
        <strain evidence="1 2">C5</strain>
    </source>
</reference>
<proteinExistence type="predicted"/>
<evidence type="ECO:0000313" key="2">
    <source>
        <dbReference type="Proteomes" id="UP000220768"/>
    </source>
</evidence>
<dbReference type="AlphaFoldDB" id="A0A2A6J6C5"/>
<organism evidence="1 2">
    <name type="scientific">Rhizobium chutanense</name>
    <dbReference type="NCBI Taxonomy" id="2035448"/>
    <lineage>
        <taxon>Bacteria</taxon>
        <taxon>Pseudomonadati</taxon>
        <taxon>Pseudomonadota</taxon>
        <taxon>Alphaproteobacteria</taxon>
        <taxon>Hyphomicrobiales</taxon>
        <taxon>Rhizobiaceae</taxon>
        <taxon>Rhizobium/Agrobacterium group</taxon>
        <taxon>Rhizobium</taxon>
    </lineage>
</organism>
<gene>
    <name evidence="1" type="ORF">CO666_25475</name>
</gene>
<evidence type="ECO:0000313" key="1">
    <source>
        <dbReference type="EMBL" id="PDT01447.1"/>
    </source>
</evidence>
<sequence>MPNEIFAFQVVPGTDEILAFTETLGMAQQEASEHFDGLRQISANVDAGIAIYKVGLRDPTLSDFVTVLNDPEDMSARLIETMERVALISRAR</sequence>
<dbReference type="EMBL" id="NWSV01000023">
    <property type="protein sequence ID" value="PDT01447.1"/>
    <property type="molecule type" value="Genomic_DNA"/>
</dbReference>
<accession>A0A2A6J6C5</accession>
<keyword evidence="2" id="KW-1185">Reference proteome</keyword>